<dbReference type="PANTHER" id="PTHR14942:SF9">
    <property type="entry name" value="OS02G0188500 PROTEIN"/>
    <property type="match status" value="1"/>
</dbReference>
<dbReference type="SUPFAM" id="SSF54236">
    <property type="entry name" value="Ubiquitin-like"/>
    <property type="match status" value="1"/>
</dbReference>
<evidence type="ECO:0000313" key="3">
    <source>
        <dbReference type="Proteomes" id="UP001370490"/>
    </source>
</evidence>
<protein>
    <submittedName>
        <fullName evidence="2">SNRNP25, ubiquitin-like domain</fullName>
    </submittedName>
</protein>
<dbReference type="InterPro" id="IPR029071">
    <property type="entry name" value="Ubiquitin-like_domsf"/>
</dbReference>
<evidence type="ECO:0000313" key="2">
    <source>
        <dbReference type="EMBL" id="KAK6912582.1"/>
    </source>
</evidence>
<dbReference type="PANTHER" id="PTHR14942">
    <property type="entry name" value="U11/U12 SMALL NUCLEAR RIBONUCLEOPROTEIN 25 KDA PROTEIN"/>
    <property type="match status" value="1"/>
</dbReference>
<sequence length="257" mass="29982">MLKKSRFRFLVDMQYSEEEESWNEWEAVIERRRQSFSSCSSFLSIRKSLSYEKLPPVPLTLSILKLDGSSFDVEVPRTATVGELKQAIEEAFDHFPNEGPGKISWSHVWGHFCLSYDGQNLLEENELLRDFGIADGDQLHFFQHVSSNYNRIKRQSREQLPTLEQPKRQAGFDNAEDEVKIDNDFVDLESQGDQIYDEDSHALSIYYDMKFNDLLQNWFAYSSLPRGRKANSQGKTRTSRFIHSFFRKLGKMVGLRV</sequence>
<dbReference type="AlphaFoldDB" id="A0AAN8ULY9"/>
<dbReference type="InterPro" id="IPR039690">
    <property type="entry name" value="SNRNP25"/>
</dbReference>
<keyword evidence="3" id="KW-1185">Reference proteome</keyword>
<accession>A0AAN8ULY9</accession>
<name>A0AAN8ULY9_9MAGN</name>
<dbReference type="Gene3D" id="3.10.20.90">
    <property type="entry name" value="Phosphatidylinositol 3-kinase Catalytic Subunit, Chain A, domain 1"/>
    <property type="match status" value="1"/>
</dbReference>
<dbReference type="SMART" id="SM00213">
    <property type="entry name" value="UBQ"/>
    <property type="match status" value="1"/>
</dbReference>
<dbReference type="InterPro" id="IPR040610">
    <property type="entry name" value="SNRNP25_ubiquitin"/>
</dbReference>
<dbReference type="CDD" id="cd17058">
    <property type="entry name" value="Ubl_SNRNP25"/>
    <property type="match status" value="1"/>
</dbReference>
<dbReference type="GO" id="GO:0000398">
    <property type="term" value="P:mRNA splicing, via spliceosome"/>
    <property type="evidence" value="ECO:0007669"/>
    <property type="project" value="InterPro"/>
</dbReference>
<evidence type="ECO:0000259" key="1">
    <source>
        <dbReference type="PROSITE" id="PS50053"/>
    </source>
</evidence>
<dbReference type="InterPro" id="IPR000626">
    <property type="entry name" value="Ubiquitin-like_dom"/>
</dbReference>
<gene>
    <name evidence="2" type="ORF">RJ641_022183</name>
</gene>
<feature type="domain" description="Ubiquitin-like" evidence="1">
    <location>
        <begin position="59"/>
        <end position="141"/>
    </location>
</feature>
<dbReference type="Proteomes" id="UP001370490">
    <property type="component" value="Unassembled WGS sequence"/>
</dbReference>
<dbReference type="Pfam" id="PF18036">
    <property type="entry name" value="Ubiquitin_4"/>
    <property type="match status" value="1"/>
</dbReference>
<organism evidence="2 3">
    <name type="scientific">Dillenia turbinata</name>
    <dbReference type="NCBI Taxonomy" id="194707"/>
    <lineage>
        <taxon>Eukaryota</taxon>
        <taxon>Viridiplantae</taxon>
        <taxon>Streptophyta</taxon>
        <taxon>Embryophyta</taxon>
        <taxon>Tracheophyta</taxon>
        <taxon>Spermatophyta</taxon>
        <taxon>Magnoliopsida</taxon>
        <taxon>eudicotyledons</taxon>
        <taxon>Gunneridae</taxon>
        <taxon>Pentapetalae</taxon>
        <taxon>Dilleniales</taxon>
        <taxon>Dilleniaceae</taxon>
        <taxon>Dillenia</taxon>
    </lineage>
</organism>
<dbReference type="EMBL" id="JBAMMX010000027">
    <property type="protein sequence ID" value="KAK6912582.1"/>
    <property type="molecule type" value="Genomic_DNA"/>
</dbReference>
<proteinExistence type="predicted"/>
<reference evidence="2 3" key="1">
    <citation type="submission" date="2023-12" db="EMBL/GenBank/DDBJ databases">
        <title>A high-quality genome assembly for Dillenia turbinata (Dilleniales).</title>
        <authorList>
            <person name="Chanderbali A."/>
        </authorList>
    </citation>
    <scope>NUCLEOTIDE SEQUENCE [LARGE SCALE GENOMIC DNA]</scope>
    <source>
        <strain evidence="2">LSX21</strain>
        <tissue evidence="2">Leaf</tissue>
    </source>
</reference>
<dbReference type="PROSITE" id="PS50053">
    <property type="entry name" value="UBIQUITIN_2"/>
    <property type="match status" value="1"/>
</dbReference>
<comment type="caution">
    <text evidence="2">The sequence shown here is derived from an EMBL/GenBank/DDBJ whole genome shotgun (WGS) entry which is preliminary data.</text>
</comment>